<feature type="domain" description="SD-repeat containing protein B" evidence="5">
    <location>
        <begin position="352"/>
        <end position="435"/>
    </location>
</feature>
<gene>
    <name evidence="6" type="ORF">FRUB_03985</name>
</gene>
<feature type="domain" description="SD-repeat containing protein B" evidence="5">
    <location>
        <begin position="1899"/>
        <end position="1982"/>
    </location>
</feature>
<sequence length="3456" mass="339748">MYRDANNNGAQGGGEPGIQNVILNLTGTDDQGNAVNQTTVTDANGTYTFSVRPSQSGTGYTLTETQPSGYLQGKDTIGSLGGDPVSQTPTTDTVPNIEVPVYTHGTSYNFGELQPASLSGSVFAESDNNAIQNAGEPPIAGVTLVLTGTNDLGVITPITAATNASGQYSFTSLRPATGNGYTITETQPTGYNEEKDNPGSPVGNVTVQDVISAIPLGVGVSGTSYNFAESGAALSGTVYEDKNANGVFDGGDGGVSGATLTLTGTDIAGNAVNVTTTTNAGGAFAFSYLRQSNAAGYTITETQPAGYLEGRDTAGNLAGNTAVQDVISGIVTTTGSAGTSYNFGEVMPAQLSGAVFVDPNLNAVKDAGEPAISGVTLVLTGTDAYGASVALTTTTNSAGAYSFTSLRPSNGAGYTVTETQPAGFNEGIDNAGSPAGNINVQDVISAIPVADNGTGTSYNFGELGASISGTIYEDKNADGVLDAGDAGISGVTVVLTGSDITGTAITPITATTNASGQFTFSNLRQSNGPGYTITETQPSGYLEGADTVGTFGAAAVGSGTVQDVISGVVTPSGGTGTSYNFGAVKPAQLSGAVFVDPNRNGIQDPGEPAISGVTLVLTGQDAFGASANATATTNSAGAYSFTSLRPSNGAGYTVTETQPTGFNEGVDNAGSPAGSISAQDVISAIPVADNGNGTSYNFGELGASISGVVYQDTNLDGVLDAGDTGLTGVTVVLTGSDITGAAITPITATTNASGQFTLSNLRQSNAAGYTITETQPGAFAEGADTVGNFGGAAVGNGSVQDIISGIVTPSGGAGTSYNFGELSPGNLSGRVFVDGNNNGVFDGTDSGISGVTLVLSGMTVFGAPVAMTTTTDATGQYGFTAVPPSNASGYTITETQPSGFLEGVDTVGSLSGNDSVQDVVSSIVLPNGGNGTSYNFAELNPITIAGTVFLDANNNGIQDPGDVGLAGVTVVVTGTDYSGHSVNQVQTTNGSGDYTFISLSPSNGAGYTVTETQPIGYGQGIDTAGNPTNGNTTVQDAISVIIATTPNTNLVGYNFAEIGQSLSGTVYEDKDASGSLTAGDSFLSGVTLVLTGVDDAGNPVDLTVTTNASGVYSFVNLRSSNGVGYTITETQPGGFLEGLDTQGSLGGNIGVIDVVSGIVLGSTNGTSYNFGEVSPASLSGVVFDDSGNNDGVKQAGDPAISGVTLVLTGTDAFGGTVSQTQVTGASGTYAFTSLRPSNGSGYTVTESQPATFLQGRDTAGVPSDGTIASQTATQDVINAIAVGDAAALVSYNFGELQASSLSGTVFADPTGNAIRQVGDPGIAGVTVVLTGADFAGNSVNQTQTTDSSGDYTFTGLPPSNGAGYTITESQPSGYNQGSDNPGNPAGNVTVQDVISGIVVGAGGVTGTSYNFAETGESLSGTVYEDTDASGSLTGGDVAIAGVTLVLTGTDIAGAAVTVTVTTDASGVYSFTNVRSSNAAGYTITETQPGGFLEGADTQGSLGGDISVIDVVSGVVLGLANGTSYNFGEVSPASLSGVVFDDSANNDGVKQAGDPAIPGVTLVLTGTDAFGGTVSQTQVTGASGTYAFTSLRPSNGSGYTVTESQPATFLQGRDTAGVPSDGTIASQTATQDVINAIAVGDAAALVSYNFGELQASSLSGTVFNDFNGNGTQDSGELGIAGVTLVLTGTDFAGDSINQTQTTDSSGDFTFTGLRPSNGAGYTITESQPANAVQGIDTAGSPTDGTVASQTATQDVINAIAINANAALVGFNFGELKGVSLSGVVFDNSAGNDGLMQTGEPPIARVTVVLSGTSSHGPITPITTTTGADGSFVFSNLLPSAGGGYTVTETQPSGFLQGKDTAGSPASGTVSQNGSQDVVSGITTNGTDLTGYNFAELEPASISGRVFSDLNNDGLFQPGEGPIAGVTVVLTGTDDTGAAVSLTSTTGNDGAYQFTNLRPSRAGGYVLTVTQPAGFTPGLEHAGELGGSPTQNTISAIFVVAGNNGADYNFAEIGGSLSGFVFNDFNYNGVFDTPVETGIAGSTVALTGVDTVGNAVAATTTTGSDGSFTFDNLRQSNAAGYTLTESPPTGYFAGTDTAGTLAGSTNVPNVVSNIVLASGANGVDYRFAELQSPAITSAAATTLTVGTAGTFTVTTGPDFPAVTLSESGALPAGVTFVDNGDGTATLAGTPAVGVGGTFVLTITAANSVTPDATQAFTLTVDEAPSITSAAATTLAVGTAGAFTVTTAHDFPTATALTESGTLPVGVTFHDNGDGTATLAGTPAAGTGGTYTLTVTAANGVTPDATQTYTLTVNEPPTITSAAATTLTVGTAGAFTVATAHDFPAATTLTESGTLPTGITFVDNGDGTATLAGTPAAGAGGTYTLTVTAANGVTPDATQAFTLTVDEAPSITSAAATTLTVGTAGTFTVATGHDFPTATLTETGALPVGVTFHDNGDGIATLAGTPAVGTGGTYAFTITAVNGVTPDATQTFTLTVDELPTITSAATTTLTVGAAGTFTVATGHDFPTATLTETGALPVGVTFHDNGDGTATLAGTPAAGVGGTFAVTITAANGVTPDATQTFTLTVDEAPSITSAATTTFITGVAGTFTVATGHDFPGATTLTETGTLPSGVTFVDDGDGTATLGGTPAAGAGGTYTFTITAANGVTPNATQTFTLTVDEPPTITSAATTTFTTGAAGTFTVATEHDFPTATTLTETGALPSGVTFVDDGDGTATLAGTPAAGVGGTFALTITAANGVTPDATQTFTLTVDEAPSITSAAATTLTTGAAGAFTVTTAHDFPTATALSESGTLPSGVTFVDNGDGTASLAGTPAAGAGGTYAFTITAANGVTPDATQAFTLTVDEAPPITSAAATTLTVGTAGAFTVTTGHDFPTATTLTESGTLPTGVTFVDNGDGIATLAGTPAGGTGGTYAFTITAANGVTPNATQTFTLTVDEAPSITSAAATTLTVGTAGTFTVATGHDFPTATLTETGALPAGVTFVDSGDGTATLAGTPAAGTGGTYSLTVTAANGVAPDATQAFTLTVDASPVFTSTTIATTSRTGTAVSTTLTASGFPVPIFSIASGQLPTGLTLNPNTGAITGTPTAVGTFSGTFATTNSAGAADQPFTLTISPSQLNQNDVSVFAISGSATSTPLNSDGSSAGSPVTPFGTVGTVTAVADVTGDGTPDQIIGSGPGIRATVVVVDGATGAIVMTLHPFEDSFTGGVFVAAADVNGDGYADIAVSADVTGGGRVQIYDGKTGMLLADFFGIADSSFRGGARVAFGDVNGDGRPDLIVSAGDGGGPRIAIFDGRTLEPGQTPTRLVSDFFAFEPTLRDGAYVTAGDVNGDGKADLIFGGGPTGAPRVLVVDGSTLLSSQGQTLTPLADFFAGDSTLRGGVVVAAKDLDGDNQEDLVVAVPQTNGTAEVFSYLGKDLAPGTTPPVFKEYGPVEDPLGVYVG</sequence>
<dbReference type="GO" id="GO:0016020">
    <property type="term" value="C:membrane"/>
    <property type="evidence" value="ECO:0007669"/>
    <property type="project" value="InterPro"/>
</dbReference>
<evidence type="ECO:0000256" key="4">
    <source>
        <dbReference type="SAM" id="MobiDB-lite"/>
    </source>
</evidence>
<feature type="compositionally biased region" description="Polar residues" evidence="4">
    <location>
        <begin position="52"/>
        <end position="69"/>
    </location>
</feature>
<feature type="domain" description="SD-repeat containing protein B" evidence="5">
    <location>
        <begin position="1177"/>
        <end position="1264"/>
    </location>
</feature>
<dbReference type="Pfam" id="PF05345">
    <property type="entry name" value="He_PIG"/>
    <property type="match status" value="10"/>
</dbReference>
<dbReference type="GO" id="GO:0005509">
    <property type="term" value="F:calcium ion binding"/>
    <property type="evidence" value="ECO:0007669"/>
    <property type="project" value="InterPro"/>
</dbReference>
<dbReference type="InterPro" id="IPR015919">
    <property type="entry name" value="Cadherin-like_sf"/>
</dbReference>
<feature type="domain" description="SD-repeat containing protein B" evidence="5">
    <location>
        <begin position="828"/>
        <end position="919"/>
    </location>
</feature>
<dbReference type="EMBL" id="NIDE01000005">
    <property type="protein sequence ID" value="OWK41907.1"/>
    <property type="molecule type" value="Genomic_DNA"/>
</dbReference>
<evidence type="ECO:0000313" key="7">
    <source>
        <dbReference type="Proteomes" id="UP000214646"/>
    </source>
</evidence>
<dbReference type="PANTHER" id="PTHR23303">
    <property type="entry name" value="CARBOXYPEPTIDASE REGULATORY REGION-CONTAINING"/>
    <property type="match status" value="1"/>
</dbReference>
<dbReference type="GO" id="GO:0005576">
    <property type="term" value="C:extracellular region"/>
    <property type="evidence" value="ECO:0007669"/>
    <property type="project" value="UniProtKB-SubCell"/>
</dbReference>
<evidence type="ECO:0000259" key="5">
    <source>
        <dbReference type="Pfam" id="PF17210"/>
    </source>
</evidence>
<feature type="domain" description="SD-repeat containing protein B" evidence="5">
    <location>
        <begin position="1657"/>
        <end position="1749"/>
    </location>
</feature>
<dbReference type="InterPro" id="IPR013783">
    <property type="entry name" value="Ig-like_fold"/>
</dbReference>
<keyword evidence="7" id="KW-1185">Reference proteome</keyword>
<feature type="domain" description="SD-repeat containing protein B" evidence="5">
    <location>
        <begin position="466"/>
        <end position="550"/>
    </location>
</feature>
<dbReference type="Pfam" id="PF01839">
    <property type="entry name" value="FG-GAP"/>
    <property type="match status" value="1"/>
</dbReference>
<feature type="domain" description="SD-repeat containing protein B" evidence="5">
    <location>
        <begin position="2"/>
        <end position="79"/>
    </location>
</feature>
<dbReference type="Pfam" id="PF13517">
    <property type="entry name" value="FG-GAP_3"/>
    <property type="match status" value="1"/>
</dbReference>
<dbReference type="InterPro" id="IPR013519">
    <property type="entry name" value="Int_alpha_beta-p"/>
</dbReference>
<dbReference type="PANTHER" id="PTHR23303:SF15">
    <property type="entry name" value="COLOSSIN-A"/>
    <property type="match status" value="1"/>
</dbReference>
<protein>
    <submittedName>
        <fullName evidence="6">Fibronectin type III domain protein</fullName>
    </submittedName>
</protein>
<evidence type="ECO:0000256" key="2">
    <source>
        <dbReference type="ARBA" id="ARBA00022525"/>
    </source>
</evidence>
<feature type="domain" description="SD-repeat containing protein B" evidence="5">
    <location>
        <begin position="1418"/>
        <end position="1500"/>
    </location>
</feature>
<feature type="domain" description="SD-repeat containing protein B" evidence="5">
    <location>
        <begin position="235"/>
        <end position="316"/>
    </location>
</feature>
<keyword evidence="3" id="KW-0732">Signal</keyword>
<name>A0A225E0M1_9BACT</name>
<comment type="caution">
    <text evidence="6">The sequence shown here is derived from an EMBL/GenBank/DDBJ whole genome shotgun (WGS) entry which is preliminary data.</text>
</comment>
<feature type="domain" description="SD-repeat containing protein B" evidence="5">
    <location>
        <begin position="590"/>
        <end position="674"/>
    </location>
</feature>
<dbReference type="SUPFAM" id="SSF49313">
    <property type="entry name" value="Cadherin-like"/>
    <property type="match status" value="11"/>
</dbReference>
<evidence type="ECO:0000256" key="3">
    <source>
        <dbReference type="ARBA" id="ARBA00022729"/>
    </source>
</evidence>
<feature type="region of interest" description="Disordered" evidence="4">
    <location>
        <begin position="52"/>
        <end position="71"/>
    </location>
</feature>
<comment type="subcellular location">
    <subcellularLocation>
        <location evidence="1">Secreted</location>
    </subcellularLocation>
</comment>
<dbReference type="InterPro" id="IPR033764">
    <property type="entry name" value="Sdr_B"/>
</dbReference>
<dbReference type="Gene3D" id="2.60.40.10">
    <property type="entry name" value="Immunoglobulins"/>
    <property type="match status" value="29"/>
</dbReference>
<organism evidence="6 7">
    <name type="scientific">Fimbriiglobus ruber</name>
    <dbReference type="NCBI Taxonomy" id="1908690"/>
    <lineage>
        <taxon>Bacteria</taxon>
        <taxon>Pseudomonadati</taxon>
        <taxon>Planctomycetota</taxon>
        <taxon>Planctomycetia</taxon>
        <taxon>Gemmatales</taxon>
        <taxon>Gemmataceae</taxon>
        <taxon>Fimbriiglobus</taxon>
    </lineage>
</organism>
<dbReference type="SUPFAM" id="SSF117074">
    <property type="entry name" value="Hypothetical protein PA1324"/>
    <property type="match status" value="18"/>
</dbReference>
<feature type="domain" description="SD-repeat containing protein B" evidence="5">
    <location>
        <begin position="2014"/>
        <end position="2098"/>
    </location>
</feature>
<feature type="domain" description="SD-repeat containing protein B" evidence="5">
    <location>
        <begin position="1301"/>
        <end position="1384"/>
    </location>
</feature>
<reference evidence="7" key="1">
    <citation type="submission" date="2017-06" db="EMBL/GenBank/DDBJ databases">
        <title>Genome analysis of Fimbriiglobus ruber SP5, the first member of the order Planctomycetales with confirmed chitinolytic capability.</title>
        <authorList>
            <person name="Ravin N.V."/>
            <person name="Rakitin A.L."/>
            <person name="Ivanova A.A."/>
            <person name="Beletsky A.V."/>
            <person name="Kulichevskaya I.S."/>
            <person name="Mardanov A.V."/>
            <person name="Dedysh S.N."/>
        </authorList>
    </citation>
    <scope>NUCLEOTIDE SEQUENCE [LARGE SCALE GENOMIC DNA]</scope>
    <source>
        <strain evidence="7">SP5</strain>
    </source>
</reference>
<accession>A0A225E0M1</accession>
<feature type="domain" description="SD-repeat containing protein B" evidence="5">
    <location>
        <begin position="118"/>
        <end position="200"/>
    </location>
</feature>
<feature type="domain" description="SD-repeat containing protein B" evidence="5">
    <location>
        <begin position="1783"/>
        <end position="1865"/>
    </location>
</feature>
<dbReference type="Proteomes" id="UP000214646">
    <property type="component" value="Unassembled WGS sequence"/>
</dbReference>
<dbReference type="InterPro" id="IPR051417">
    <property type="entry name" value="SDr/BOS_complex"/>
</dbReference>
<feature type="domain" description="SD-repeat containing protein B" evidence="5">
    <location>
        <begin position="704"/>
        <end position="783"/>
    </location>
</feature>
<evidence type="ECO:0000256" key="1">
    <source>
        <dbReference type="ARBA" id="ARBA00004613"/>
    </source>
</evidence>
<dbReference type="SMART" id="SM00191">
    <property type="entry name" value="Int_alpha"/>
    <property type="match status" value="5"/>
</dbReference>
<feature type="domain" description="SD-repeat containing protein B" evidence="5">
    <location>
        <begin position="1533"/>
        <end position="1620"/>
    </location>
</feature>
<proteinExistence type="predicted"/>
<dbReference type="Pfam" id="PF17210">
    <property type="entry name" value="SdrD_B"/>
    <property type="match status" value="17"/>
</dbReference>
<keyword evidence="2" id="KW-0964">Secreted</keyword>
<evidence type="ECO:0000313" key="6">
    <source>
        <dbReference type="EMBL" id="OWK41907.1"/>
    </source>
</evidence>
<feature type="domain" description="SD-repeat containing protein B" evidence="5">
    <location>
        <begin position="944"/>
        <end position="1035"/>
    </location>
</feature>
<dbReference type="InterPro" id="IPR013517">
    <property type="entry name" value="FG-GAP"/>
</dbReference>